<feature type="compositionally biased region" description="Basic and acidic residues" evidence="1">
    <location>
        <begin position="27"/>
        <end position="38"/>
    </location>
</feature>
<dbReference type="GeneID" id="54357504"/>
<feature type="region of interest" description="Disordered" evidence="1">
    <location>
        <begin position="61"/>
        <end position="103"/>
    </location>
</feature>
<accession>A0A6J3M462</accession>
<sequence length="125" mass="13878">MVVAYSGGCQIRAPQGTNGKSRYPGFRRKDGDRQKGLAVRGRVEYHRPTPVALPREMTVKHYKREQSDGHKPAVSNEGGTKGEGQAGHGTHRQLSSSCTRSDRCLVTGKHGTDEWPQLSRVQYFL</sequence>
<evidence type="ECO:0000313" key="2">
    <source>
        <dbReference type="Proteomes" id="UP000504637"/>
    </source>
</evidence>
<dbReference type="RefSeq" id="XP_033459862.1">
    <property type="nucleotide sequence ID" value="XM_033599705.1"/>
</dbReference>
<name>A0A6J3M462_9PEZI</name>
<evidence type="ECO:0000313" key="3">
    <source>
        <dbReference type="RefSeq" id="XP_033459862.1"/>
    </source>
</evidence>
<protein>
    <submittedName>
        <fullName evidence="3">Uncharacterized protein</fullName>
    </submittedName>
</protein>
<reference evidence="3" key="2">
    <citation type="submission" date="2020-04" db="EMBL/GenBank/DDBJ databases">
        <authorList>
            <consortium name="NCBI Genome Project"/>
        </authorList>
    </citation>
    <scope>NUCLEOTIDE SEQUENCE</scope>
    <source>
        <strain evidence="3">CBS 342.82</strain>
    </source>
</reference>
<reference evidence="3" key="1">
    <citation type="submission" date="2020-01" db="EMBL/GenBank/DDBJ databases">
        <authorList>
            <consortium name="DOE Joint Genome Institute"/>
            <person name="Haridas S."/>
            <person name="Albert R."/>
            <person name="Binder M."/>
            <person name="Bloem J."/>
            <person name="Labutti K."/>
            <person name="Salamov A."/>
            <person name="Andreopoulos B."/>
            <person name="Baker S.E."/>
            <person name="Barry K."/>
            <person name="Bills G."/>
            <person name="Bluhm B.H."/>
            <person name="Cannon C."/>
            <person name="Castanera R."/>
            <person name="Culley D.E."/>
            <person name="Daum C."/>
            <person name="Ezra D."/>
            <person name="Gonzalez J.B."/>
            <person name="Henrissat B."/>
            <person name="Kuo A."/>
            <person name="Liang C."/>
            <person name="Lipzen A."/>
            <person name="Lutzoni F."/>
            <person name="Magnuson J."/>
            <person name="Mondo S."/>
            <person name="Nolan M."/>
            <person name="Ohm R."/>
            <person name="Pangilinan J."/>
            <person name="Park H.-J."/>
            <person name="Ramirez L."/>
            <person name="Alfaro M."/>
            <person name="Sun H."/>
            <person name="Tritt A."/>
            <person name="Yoshinaga Y."/>
            <person name="Zwiers L.-H."/>
            <person name="Turgeon B.G."/>
            <person name="Goodwin S.B."/>
            <person name="Spatafora J.W."/>
            <person name="Crous P.W."/>
            <person name="Grigoriev I.V."/>
        </authorList>
    </citation>
    <scope>NUCLEOTIDE SEQUENCE</scope>
    <source>
        <strain evidence="3">CBS 342.82</strain>
    </source>
</reference>
<gene>
    <name evidence="3" type="ORF">K489DRAFT_217721</name>
</gene>
<dbReference type="AlphaFoldDB" id="A0A6J3M462"/>
<feature type="region of interest" description="Disordered" evidence="1">
    <location>
        <begin position="13"/>
        <end position="38"/>
    </location>
</feature>
<organism evidence="3">
    <name type="scientific">Dissoconium aciculare CBS 342.82</name>
    <dbReference type="NCBI Taxonomy" id="1314786"/>
    <lineage>
        <taxon>Eukaryota</taxon>
        <taxon>Fungi</taxon>
        <taxon>Dikarya</taxon>
        <taxon>Ascomycota</taxon>
        <taxon>Pezizomycotina</taxon>
        <taxon>Dothideomycetes</taxon>
        <taxon>Dothideomycetidae</taxon>
        <taxon>Mycosphaerellales</taxon>
        <taxon>Dissoconiaceae</taxon>
        <taxon>Dissoconium</taxon>
    </lineage>
</organism>
<keyword evidence="2" id="KW-1185">Reference proteome</keyword>
<evidence type="ECO:0000256" key="1">
    <source>
        <dbReference type="SAM" id="MobiDB-lite"/>
    </source>
</evidence>
<proteinExistence type="predicted"/>
<reference evidence="3" key="3">
    <citation type="submission" date="2025-08" db="UniProtKB">
        <authorList>
            <consortium name="RefSeq"/>
        </authorList>
    </citation>
    <scope>IDENTIFICATION</scope>
    <source>
        <strain evidence="3">CBS 342.82</strain>
    </source>
</reference>
<dbReference type="Proteomes" id="UP000504637">
    <property type="component" value="Unplaced"/>
</dbReference>